<dbReference type="InterPro" id="IPR036388">
    <property type="entry name" value="WH-like_DNA-bd_sf"/>
</dbReference>
<dbReference type="InterPro" id="IPR007627">
    <property type="entry name" value="RNA_pol_sigma70_r2"/>
</dbReference>
<gene>
    <name evidence="8" type="ORF">FHS44_001909</name>
</gene>
<keyword evidence="9" id="KW-1185">Reference proteome</keyword>
<dbReference type="Proteomes" id="UP000552644">
    <property type="component" value="Unassembled WGS sequence"/>
</dbReference>
<evidence type="ECO:0000259" key="7">
    <source>
        <dbReference type="Pfam" id="PF20239"/>
    </source>
</evidence>
<evidence type="ECO:0000259" key="6">
    <source>
        <dbReference type="Pfam" id="PF08281"/>
    </source>
</evidence>
<dbReference type="InterPro" id="IPR013249">
    <property type="entry name" value="RNA_pol_sigma70_r4_t2"/>
</dbReference>
<dbReference type="AlphaFoldDB" id="A0A7W7QJY2"/>
<name>A0A7W7QJY2_9ACTN</name>
<comment type="caution">
    <text evidence="8">The sequence shown here is derived from an EMBL/GenBank/DDBJ whole genome shotgun (WGS) entry which is preliminary data.</text>
</comment>
<dbReference type="Pfam" id="PF04542">
    <property type="entry name" value="Sigma70_r2"/>
    <property type="match status" value="1"/>
</dbReference>
<organism evidence="8 9">
    <name type="scientific">Streptosporangium saharense</name>
    <dbReference type="NCBI Taxonomy" id="1706840"/>
    <lineage>
        <taxon>Bacteria</taxon>
        <taxon>Bacillati</taxon>
        <taxon>Actinomycetota</taxon>
        <taxon>Actinomycetes</taxon>
        <taxon>Streptosporangiales</taxon>
        <taxon>Streptosporangiaceae</taxon>
        <taxon>Streptosporangium</taxon>
    </lineage>
</organism>
<dbReference type="PANTHER" id="PTHR47756">
    <property type="entry name" value="BLL6612 PROTEIN-RELATED"/>
    <property type="match status" value="1"/>
</dbReference>
<feature type="domain" description="RNA polymerase sigma-70 region 2" evidence="5">
    <location>
        <begin position="6"/>
        <end position="69"/>
    </location>
</feature>
<dbReference type="RefSeq" id="WP_184713572.1">
    <property type="nucleotide sequence ID" value="NZ_JACHJP010000002.1"/>
</dbReference>
<evidence type="ECO:0000256" key="3">
    <source>
        <dbReference type="ARBA" id="ARBA00023082"/>
    </source>
</evidence>
<evidence type="ECO:0000259" key="5">
    <source>
        <dbReference type="Pfam" id="PF04542"/>
    </source>
</evidence>
<dbReference type="Pfam" id="PF20239">
    <property type="entry name" value="DUF6596"/>
    <property type="match status" value="1"/>
</dbReference>
<evidence type="ECO:0000313" key="9">
    <source>
        <dbReference type="Proteomes" id="UP000552644"/>
    </source>
</evidence>
<feature type="domain" description="RNA polymerase sigma factor 70 region 4 type 2" evidence="6">
    <location>
        <begin position="97"/>
        <end position="148"/>
    </location>
</feature>
<dbReference type="InterPro" id="IPR046531">
    <property type="entry name" value="DUF6596"/>
</dbReference>
<comment type="similarity">
    <text evidence="1">Belongs to the sigma-70 factor family. ECF subfamily.</text>
</comment>
<dbReference type="Gene3D" id="1.10.10.10">
    <property type="entry name" value="Winged helix-like DNA-binding domain superfamily/Winged helix DNA-binding domain"/>
    <property type="match status" value="1"/>
</dbReference>
<evidence type="ECO:0000256" key="4">
    <source>
        <dbReference type="ARBA" id="ARBA00023163"/>
    </source>
</evidence>
<dbReference type="SUPFAM" id="SSF88946">
    <property type="entry name" value="Sigma2 domain of RNA polymerase sigma factors"/>
    <property type="match status" value="1"/>
</dbReference>
<dbReference type="GO" id="GO:0016987">
    <property type="term" value="F:sigma factor activity"/>
    <property type="evidence" value="ECO:0007669"/>
    <property type="project" value="UniProtKB-KW"/>
</dbReference>
<dbReference type="SUPFAM" id="SSF88659">
    <property type="entry name" value="Sigma3 and sigma4 domains of RNA polymerase sigma factors"/>
    <property type="match status" value="1"/>
</dbReference>
<keyword evidence="4" id="KW-0804">Transcription</keyword>
<sequence>MDESLLRTLTPTVIGVLVRRGADFASAEDAVQDALVEAVRVWQDGLPHDPKGWLVTVAWRKFLDAARADTSRRHREARVEAEPEPGPGETVDDTLRLYFLCAHPSLTPASAVALTLRAVGGLTTRQIAQAYLVPEATMAQRISRAKRTVSSVRFDQPGDVATVLRVLYLVFNEGHGGDVDLVAEAIRLTRQLFALTDEPEIAGLLALMLLHHARRASRTGPGGRLVPLAEQDRSRWDTRLIAEGVTILQTALARDRLGEYQAQAAIAALHADAPSTAETDWVQIVEWYDELLLLTGSPVVRLNRAVAVGEADGPQAGLAALAEVSPDLPRYAAVRAYLLERAGDLEQAAALYGEAARAATSLPERDHLTREAARVRQRLQP</sequence>
<feature type="domain" description="DUF6596" evidence="7">
    <location>
        <begin position="161"/>
        <end position="251"/>
    </location>
</feature>
<dbReference type="InterPro" id="IPR013325">
    <property type="entry name" value="RNA_pol_sigma_r2"/>
</dbReference>
<protein>
    <submittedName>
        <fullName evidence="8">RNA polymerase sigma factor (Sigma-70 family)</fullName>
    </submittedName>
</protein>
<dbReference type="EMBL" id="JACHJP010000002">
    <property type="protein sequence ID" value="MBB4914824.1"/>
    <property type="molecule type" value="Genomic_DNA"/>
</dbReference>
<dbReference type="PANTHER" id="PTHR47756:SF2">
    <property type="entry name" value="BLL6612 PROTEIN"/>
    <property type="match status" value="1"/>
</dbReference>
<dbReference type="GO" id="GO:0003677">
    <property type="term" value="F:DNA binding"/>
    <property type="evidence" value="ECO:0007669"/>
    <property type="project" value="InterPro"/>
</dbReference>
<proteinExistence type="inferred from homology"/>
<keyword evidence="2" id="KW-0805">Transcription regulation</keyword>
<dbReference type="Pfam" id="PF08281">
    <property type="entry name" value="Sigma70_r4_2"/>
    <property type="match status" value="1"/>
</dbReference>
<dbReference type="InterPro" id="IPR013324">
    <property type="entry name" value="RNA_pol_sigma_r3/r4-like"/>
</dbReference>
<evidence type="ECO:0000256" key="2">
    <source>
        <dbReference type="ARBA" id="ARBA00023015"/>
    </source>
</evidence>
<dbReference type="Gene3D" id="1.10.1740.10">
    <property type="match status" value="1"/>
</dbReference>
<keyword evidence="3" id="KW-0731">Sigma factor</keyword>
<reference evidence="8 9" key="1">
    <citation type="submission" date="2020-08" db="EMBL/GenBank/DDBJ databases">
        <title>Genomic Encyclopedia of Type Strains, Phase III (KMG-III): the genomes of soil and plant-associated and newly described type strains.</title>
        <authorList>
            <person name="Whitman W."/>
        </authorList>
    </citation>
    <scope>NUCLEOTIDE SEQUENCE [LARGE SCALE GENOMIC DNA]</scope>
    <source>
        <strain evidence="8 9">CECT 8840</strain>
    </source>
</reference>
<evidence type="ECO:0000256" key="1">
    <source>
        <dbReference type="ARBA" id="ARBA00010641"/>
    </source>
</evidence>
<evidence type="ECO:0000313" key="8">
    <source>
        <dbReference type="EMBL" id="MBB4914824.1"/>
    </source>
</evidence>
<accession>A0A7W7QJY2</accession>
<dbReference type="GO" id="GO:0006352">
    <property type="term" value="P:DNA-templated transcription initiation"/>
    <property type="evidence" value="ECO:0007669"/>
    <property type="project" value="InterPro"/>
</dbReference>